<accession>A0A1T2KUX8</accession>
<comment type="caution">
    <text evidence="1">The sequence shown here is derived from an EMBL/GenBank/DDBJ whole genome shotgun (WGS) entry which is preliminary data.</text>
</comment>
<dbReference type="InterPro" id="IPR003789">
    <property type="entry name" value="Asn/Gln_tRNA_amidoTrase-B-like"/>
</dbReference>
<dbReference type="Gene3D" id="1.10.1510.10">
    <property type="entry name" value="Uncharacterised protein YqeY/AIM41 PF09424, N-terminal domain"/>
    <property type="match status" value="1"/>
</dbReference>
<evidence type="ECO:0000313" key="1">
    <source>
        <dbReference type="EMBL" id="OOZ36678.1"/>
    </source>
</evidence>
<proteinExistence type="predicted"/>
<dbReference type="Proteomes" id="UP000190198">
    <property type="component" value="Unassembled WGS sequence"/>
</dbReference>
<dbReference type="InterPro" id="IPR042184">
    <property type="entry name" value="YqeY/Aim41_N"/>
</dbReference>
<protein>
    <submittedName>
        <fullName evidence="1">Glutamyl-tRNA amidotransferase</fullName>
    </submittedName>
</protein>
<name>A0A1T2KUX8_9GAMM</name>
<dbReference type="Pfam" id="PF09424">
    <property type="entry name" value="YqeY"/>
    <property type="match status" value="1"/>
</dbReference>
<dbReference type="Gene3D" id="1.10.10.410">
    <property type="match status" value="1"/>
</dbReference>
<dbReference type="EMBL" id="MPRK01000315">
    <property type="protein sequence ID" value="OOZ36678.1"/>
    <property type="molecule type" value="Genomic_DNA"/>
</dbReference>
<evidence type="ECO:0000313" key="2">
    <source>
        <dbReference type="Proteomes" id="UP000190198"/>
    </source>
</evidence>
<reference evidence="1 2" key="1">
    <citation type="submission" date="2016-11" db="EMBL/GenBank/DDBJ databases">
        <title>Mixed transmission modes and dynamic genome evolution in an obligate animal-bacterial symbiosis.</title>
        <authorList>
            <person name="Russell S.L."/>
            <person name="Corbett-Detig R.B."/>
            <person name="Cavanaugh C.M."/>
        </authorList>
    </citation>
    <scope>NUCLEOTIDE SEQUENCE [LARGE SCALE GENOMIC DNA]</scope>
    <source>
        <strain evidence="1">Sp-SM6</strain>
    </source>
</reference>
<keyword evidence="2" id="KW-1185">Reference proteome</keyword>
<dbReference type="OrthoDB" id="9788127at2"/>
<organism evidence="1 2">
    <name type="scientific">Solemya elarraichensis gill symbiont</name>
    <dbReference type="NCBI Taxonomy" id="1918949"/>
    <lineage>
        <taxon>Bacteria</taxon>
        <taxon>Pseudomonadati</taxon>
        <taxon>Pseudomonadota</taxon>
        <taxon>Gammaproteobacteria</taxon>
        <taxon>sulfur-oxidizing symbionts</taxon>
    </lineage>
</organism>
<keyword evidence="1" id="KW-0808">Transferase</keyword>
<dbReference type="SUPFAM" id="SSF89095">
    <property type="entry name" value="GatB/YqeY motif"/>
    <property type="match status" value="1"/>
</dbReference>
<dbReference type="GO" id="GO:0016740">
    <property type="term" value="F:transferase activity"/>
    <property type="evidence" value="ECO:0007669"/>
    <property type="project" value="UniProtKB-KW"/>
</dbReference>
<sequence length="147" mass="15869">MLKQQLTEDMKAAIKGGDKSRLGVIRLILAAVKQVEVDTREELSDEDITGVLTKMVKQRRDSVTQYTDAGRTELADQETYEIGVIEGYLPEQMSEDEVLAVIDEIIAATGASGPKDMGKVMGQLKGKLQGKADMGAASALVKQKLTG</sequence>
<dbReference type="AlphaFoldDB" id="A0A1T2KUX8"/>
<dbReference type="InterPro" id="IPR019004">
    <property type="entry name" value="YqeY/Aim41"/>
</dbReference>
<dbReference type="PANTHER" id="PTHR28055">
    <property type="entry name" value="ALTERED INHERITANCE OF MITOCHONDRIA PROTEIN 41, MITOCHONDRIAL"/>
    <property type="match status" value="1"/>
</dbReference>
<dbReference type="PANTHER" id="PTHR28055:SF1">
    <property type="entry name" value="ALTERED INHERITANCE OF MITOCHONDRIA PROTEIN 41, MITOCHONDRIAL"/>
    <property type="match status" value="1"/>
</dbReference>
<dbReference type="InterPro" id="IPR023168">
    <property type="entry name" value="GatB_Yqey_C_2"/>
</dbReference>
<dbReference type="RefSeq" id="WP_078477674.1">
    <property type="nucleotide sequence ID" value="NZ_MPRK01000315.1"/>
</dbReference>
<dbReference type="GO" id="GO:0016884">
    <property type="term" value="F:carbon-nitrogen ligase activity, with glutamine as amido-N-donor"/>
    <property type="evidence" value="ECO:0007669"/>
    <property type="project" value="InterPro"/>
</dbReference>
<gene>
    <name evidence="1" type="ORF">BOW52_10645</name>
</gene>